<name>A0A9P8PEL5_9ASCO</name>
<comment type="caution">
    <text evidence="1">The sequence shown here is derived from an EMBL/GenBank/DDBJ whole genome shotgun (WGS) entry which is preliminary data.</text>
</comment>
<reference evidence="1" key="1">
    <citation type="journal article" date="2021" name="Open Biol.">
        <title>Shared evolutionary footprints suggest mitochondrial oxidative damage underlies multiple complex I losses in fungi.</title>
        <authorList>
            <person name="Schikora-Tamarit M.A."/>
            <person name="Marcet-Houben M."/>
            <person name="Nosek J."/>
            <person name="Gabaldon T."/>
        </authorList>
    </citation>
    <scope>NUCLEOTIDE SEQUENCE</scope>
    <source>
        <strain evidence="1">CBS6075</strain>
    </source>
</reference>
<protein>
    <submittedName>
        <fullName evidence="1">Uncharacterized protein</fullName>
    </submittedName>
</protein>
<dbReference type="Proteomes" id="UP000769157">
    <property type="component" value="Unassembled WGS sequence"/>
</dbReference>
<proteinExistence type="predicted"/>
<dbReference type="RefSeq" id="XP_046064017.1">
    <property type="nucleotide sequence ID" value="XM_046201833.1"/>
</dbReference>
<reference evidence="1" key="2">
    <citation type="submission" date="2021-01" db="EMBL/GenBank/DDBJ databases">
        <authorList>
            <person name="Schikora-Tamarit M.A."/>
        </authorList>
    </citation>
    <scope>NUCLEOTIDE SEQUENCE</scope>
    <source>
        <strain evidence="1">CBS6075</strain>
    </source>
</reference>
<evidence type="ECO:0000313" key="1">
    <source>
        <dbReference type="EMBL" id="KAH3670592.1"/>
    </source>
</evidence>
<evidence type="ECO:0000313" key="2">
    <source>
        <dbReference type="Proteomes" id="UP000769157"/>
    </source>
</evidence>
<dbReference type="EMBL" id="JAEUBE010000087">
    <property type="protein sequence ID" value="KAH3670592.1"/>
    <property type="molecule type" value="Genomic_DNA"/>
</dbReference>
<sequence length="270" mass="30079">MTRLDTNHLVEAGLWLEVGHTSGLLGPWVPNNHVGQVMSFDVVDDLTELDHLQKLVAGHVFVNSVELAVKIDSRSLFLVRFGEQLVIARLARQIVDKSVVDVVDGQVRVEEPVELPRLGVCVGDLNGRGEAVWAQLDSEQQGEIVCSVVPLGIEVFVGLFWTESKLGSWRVFLGLAQKLPGGVSCKTVLRQVCEPVCFAFTENRENKRDTSSDRLCAVQLCGRRKPQLLLALDGPGSDGGSVQQHRHLGVWVFWRHKHHFVVVRFDRHDT</sequence>
<dbReference type="GeneID" id="70233075"/>
<dbReference type="AlphaFoldDB" id="A0A9P8PEL5"/>
<gene>
    <name evidence="1" type="ORF">OGAPHI_001107</name>
</gene>
<keyword evidence="2" id="KW-1185">Reference proteome</keyword>
<organism evidence="1 2">
    <name type="scientific">Ogataea philodendri</name>
    <dbReference type="NCBI Taxonomy" id="1378263"/>
    <lineage>
        <taxon>Eukaryota</taxon>
        <taxon>Fungi</taxon>
        <taxon>Dikarya</taxon>
        <taxon>Ascomycota</taxon>
        <taxon>Saccharomycotina</taxon>
        <taxon>Pichiomycetes</taxon>
        <taxon>Pichiales</taxon>
        <taxon>Pichiaceae</taxon>
        <taxon>Ogataea</taxon>
    </lineage>
</organism>
<accession>A0A9P8PEL5</accession>